<feature type="region of interest" description="Disordered" evidence="1">
    <location>
        <begin position="487"/>
        <end position="507"/>
    </location>
</feature>
<evidence type="ECO:0000313" key="2">
    <source>
        <dbReference type="EMBL" id="KAJ1646055.1"/>
    </source>
</evidence>
<feature type="compositionally biased region" description="Low complexity" evidence="1">
    <location>
        <begin position="65"/>
        <end position="89"/>
    </location>
</feature>
<evidence type="ECO:0000256" key="1">
    <source>
        <dbReference type="SAM" id="MobiDB-lite"/>
    </source>
</evidence>
<dbReference type="AlphaFoldDB" id="A0A9W8CL30"/>
<evidence type="ECO:0000313" key="3">
    <source>
        <dbReference type="Proteomes" id="UP001145021"/>
    </source>
</evidence>
<feature type="compositionally biased region" description="Basic and acidic residues" evidence="1">
    <location>
        <begin position="12"/>
        <end position="24"/>
    </location>
</feature>
<organism evidence="2 3">
    <name type="scientific">Coemansia asiatica</name>
    <dbReference type="NCBI Taxonomy" id="1052880"/>
    <lineage>
        <taxon>Eukaryota</taxon>
        <taxon>Fungi</taxon>
        <taxon>Fungi incertae sedis</taxon>
        <taxon>Zoopagomycota</taxon>
        <taxon>Kickxellomycotina</taxon>
        <taxon>Kickxellomycetes</taxon>
        <taxon>Kickxellales</taxon>
        <taxon>Kickxellaceae</taxon>
        <taxon>Coemansia</taxon>
    </lineage>
</organism>
<dbReference type="GO" id="GO:0005509">
    <property type="term" value="F:calcium ion binding"/>
    <property type="evidence" value="ECO:0007669"/>
    <property type="project" value="InterPro"/>
</dbReference>
<dbReference type="EMBL" id="JANBOH010000077">
    <property type="protein sequence ID" value="KAJ1646055.1"/>
    <property type="molecule type" value="Genomic_DNA"/>
</dbReference>
<dbReference type="InterPro" id="IPR015919">
    <property type="entry name" value="Cadherin-like_sf"/>
</dbReference>
<feature type="compositionally biased region" description="Polar residues" evidence="1">
    <location>
        <begin position="54"/>
        <end position="64"/>
    </location>
</feature>
<feature type="compositionally biased region" description="Polar residues" evidence="1">
    <location>
        <begin position="97"/>
        <end position="108"/>
    </location>
</feature>
<feature type="compositionally biased region" description="Low complexity" evidence="1">
    <location>
        <begin position="109"/>
        <end position="124"/>
    </location>
</feature>
<feature type="region of interest" description="Disordered" evidence="1">
    <location>
        <begin position="558"/>
        <end position="581"/>
    </location>
</feature>
<feature type="region of interest" description="Disordered" evidence="1">
    <location>
        <begin position="363"/>
        <end position="419"/>
    </location>
</feature>
<proteinExistence type="predicted"/>
<feature type="compositionally biased region" description="Polar residues" evidence="1">
    <location>
        <begin position="1"/>
        <end position="11"/>
    </location>
</feature>
<accession>A0A9W8CL30</accession>
<name>A0A9W8CL30_9FUNG</name>
<sequence>MGWFDSMNTEQQAKRQRTDSRATDPESLVAGSPGVKQSPSVSRRTPSVAHTLPSIRSPTVSVAAQQLNQQQQQSQQQQPQQQPQQSYYQESIDPNAYHTQQSTPHSHFSASAQPASAPASATSSIGPPQPRYFNPAAVPIQQQTQYYHHQNNQYSYQQQQQQQSHQLGLVAAHAASASPGMPAMLPSTVAVSAAVAAAAAVATTPLNPPRSTLPPQYITPHAIPATLLGQTPAVSNSDYNMWFYSQQQMPAPDRSVSVATATAGGMVGSASVSPVSQHALASAEQQQYPIQGHFDSQMRYMAVPSQSSGMPKPASSATLQFDRSMRANSTGSLVGAANVLHPYQQSYQQAQTQTQMHAQYAGYYHHSQSQSQPQQNQQQQQQQPQSAYYHSSAQTYTHPYSQHQQHIQHSVHSQLPSPFPTQASAISAAAVAAAIGDTASNHASVGTSAASSVLHTGAYAAVHTPTDQVSAAQVAAAVAAATASASAPTSAHPHPISGGSGPVVSTGSSTGSVVSRLGIGLSDIDQSNMPAFKFSMNMQPSGETGIPEYFENYTQSYMTGAASAPPPPRMLEPSPSSPSEQTLDQDLIVRLDELFMKYLEQICSNNITVDSEGESIHQTQMAKKLEKLEQCTEFRTFRFRIQAFSNGYREFIEREAGLTEQVVSKQQLRNYLHQQRYISRYNEDGKKAKSKGHHVWNVEAKKISRNTWWFKEFLRRIASPPPKAVIGVPYEWTPTIWDPQIKSPKVYFNSEWLPHWLQWDNNALRGLPPPDATDCAISVIASYYQGKEIHHLKTNFTIHVVPHTPTTTVYMP</sequence>
<gene>
    <name evidence="2" type="ORF">LPJ64_002434</name>
</gene>
<reference evidence="2" key="1">
    <citation type="submission" date="2022-07" db="EMBL/GenBank/DDBJ databases">
        <title>Phylogenomic reconstructions and comparative analyses of Kickxellomycotina fungi.</title>
        <authorList>
            <person name="Reynolds N.K."/>
            <person name="Stajich J.E."/>
            <person name="Barry K."/>
            <person name="Grigoriev I.V."/>
            <person name="Crous P."/>
            <person name="Smith M.E."/>
        </authorList>
    </citation>
    <scope>NUCLEOTIDE SEQUENCE</scope>
    <source>
        <strain evidence="2">NBRC 105413</strain>
    </source>
</reference>
<feature type="region of interest" description="Disordered" evidence="1">
    <location>
        <begin position="1"/>
        <end position="134"/>
    </location>
</feature>
<dbReference type="GO" id="GO:0016020">
    <property type="term" value="C:membrane"/>
    <property type="evidence" value="ECO:0007669"/>
    <property type="project" value="InterPro"/>
</dbReference>
<comment type="caution">
    <text evidence="2">The sequence shown here is derived from an EMBL/GenBank/DDBJ whole genome shotgun (WGS) entry which is preliminary data.</text>
</comment>
<feature type="compositionally biased region" description="Polar residues" evidence="1">
    <location>
        <begin position="35"/>
        <end position="45"/>
    </location>
</feature>
<dbReference type="Proteomes" id="UP001145021">
    <property type="component" value="Unassembled WGS sequence"/>
</dbReference>
<keyword evidence="3" id="KW-1185">Reference proteome</keyword>
<dbReference type="SUPFAM" id="SSF49313">
    <property type="entry name" value="Cadherin-like"/>
    <property type="match status" value="1"/>
</dbReference>
<feature type="compositionally biased region" description="Low complexity" evidence="1">
    <location>
        <begin position="363"/>
        <end position="414"/>
    </location>
</feature>
<protein>
    <submittedName>
        <fullName evidence="2">Uncharacterized protein</fullName>
    </submittedName>
</protein>